<dbReference type="EMBL" id="JAJDKZ010000014">
    <property type="protein sequence ID" value="MCB8610187.1"/>
    <property type="molecule type" value="Genomic_DNA"/>
</dbReference>
<dbReference type="InterPro" id="IPR005025">
    <property type="entry name" value="FMN_Rdtase-like_dom"/>
</dbReference>
<dbReference type="PANTHER" id="PTHR43278">
    <property type="entry name" value="NAD(P)H-DEPENDENT FMN-CONTAINING OXIDOREDUCTASE YWQN-RELATED"/>
    <property type="match status" value="1"/>
</dbReference>
<dbReference type="InterPro" id="IPR051796">
    <property type="entry name" value="ISF_SsuE-like"/>
</dbReference>
<dbReference type="GO" id="GO:0016491">
    <property type="term" value="F:oxidoreductase activity"/>
    <property type="evidence" value="ECO:0007669"/>
    <property type="project" value="InterPro"/>
</dbReference>
<gene>
    <name evidence="4" type="ORF">LJD69_06235</name>
</gene>
<comment type="caution">
    <text evidence="4">The sequence shown here is derived from an EMBL/GenBank/DDBJ whole genome shotgun (WGS) entry which is preliminary data.</text>
</comment>
<dbReference type="InterPro" id="IPR029039">
    <property type="entry name" value="Flavoprotein-like_sf"/>
</dbReference>
<dbReference type="AlphaFoldDB" id="A0AAW4VR90"/>
<protein>
    <submittedName>
        <fullName evidence="4">Flavodoxin family protein</fullName>
    </submittedName>
</protein>
<evidence type="ECO:0000313" key="5">
    <source>
        <dbReference type="Proteomes" id="UP001198439"/>
    </source>
</evidence>
<name>A0AAW4VR90_9FIRM</name>
<sequence>MKVLLVNGGPHPKGCTNRALEEVEKALKEEGIETLIYDIPNVPLQDCVACGSCAKTGKCVFDDCVNEFASMAKDADGFIFGTPVYYAHPTGKIQSFMDRVFYSAKSAFVHKPAAVISSSRRAGSVTSMDVLNKNLLNF</sequence>
<dbReference type="PANTHER" id="PTHR43278:SF4">
    <property type="entry name" value="NAD(P)H-DEPENDENT FMN-CONTAINING OXIDOREDUCTASE YWQN-RELATED"/>
    <property type="match status" value="1"/>
</dbReference>
<reference evidence="4" key="1">
    <citation type="submission" date="2021-10" db="EMBL/GenBank/DDBJ databases">
        <title>Collection of gut derived symbiotic bacterial strains cultured from healthy donors.</title>
        <authorList>
            <person name="Lin H."/>
            <person name="Littmann E."/>
            <person name="Kohout C."/>
            <person name="Pamer E.G."/>
        </authorList>
    </citation>
    <scope>NUCLEOTIDE SEQUENCE</scope>
    <source>
        <strain evidence="4">DFI.4.48</strain>
    </source>
</reference>
<evidence type="ECO:0000259" key="3">
    <source>
        <dbReference type="Pfam" id="PF03358"/>
    </source>
</evidence>
<dbReference type="Gene3D" id="3.40.50.360">
    <property type="match status" value="1"/>
</dbReference>
<keyword evidence="2" id="KW-0288">FMN</keyword>
<dbReference type="SUPFAM" id="SSF52218">
    <property type="entry name" value="Flavoproteins"/>
    <property type="match status" value="1"/>
</dbReference>
<dbReference type="RefSeq" id="WP_227279513.1">
    <property type="nucleotide sequence ID" value="NZ_JAJDKR010000014.1"/>
</dbReference>
<accession>A0AAW4VR90</accession>
<dbReference type="Proteomes" id="UP001198439">
    <property type="component" value="Unassembled WGS sequence"/>
</dbReference>
<proteinExistence type="predicted"/>
<keyword evidence="1" id="KW-0285">Flavoprotein</keyword>
<dbReference type="Pfam" id="PF03358">
    <property type="entry name" value="FMN_red"/>
    <property type="match status" value="1"/>
</dbReference>
<evidence type="ECO:0000256" key="1">
    <source>
        <dbReference type="ARBA" id="ARBA00022630"/>
    </source>
</evidence>
<feature type="domain" description="NADPH-dependent FMN reductase-like" evidence="3">
    <location>
        <begin position="1"/>
        <end position="128"/>
    </location>
</feature>
<evidence type="ECO:0000256" key="2">
    <source>
        <dbReference type="ARBA" id="ARBA00022643"/>
    </source>
</evidence>
<evidence type="ECO:0000313" key="4">
    <source>
        <dbReference type="EMBL" id="MCB8610187.1"/>
    </source>
</evidence>
<organism evidence="4 5">
    <name type="scientific">Faecalibacillus faecis</name>
    <dbReference type="NCBI Taxonomy" id="1982628"/>
    <lineage>
        <taxon>Bacteria</taxon>
        <taxon>Bacillati</taxon>
        <taxon>Bacillota</taxon>
        <taxon>Erysipelotrichia</taxon>
        <taxon>Erysipelotrichales</taxon>
        <taxon>Coprobacillaceae</taxon>
        <taxon>Faecalibacillus</taxon>
    </lineage>
</organism>